<feature type="transmembrane region" description="Helical" evidence="6">
    <location>
        <begin position="82"/>
        <end position="103"/>
    </location>
</feature>
<evidence type="ECO:0000313" key="9">
    <source>
        <dbReference type="Proteomes" id="UP001150830"/>
    </source>
</evidence>
<evidence type="ECO:0000256" key="1">
    <source>
        <dbReference type="ARBA" id="ARBA00004141"/>
    </source>
</evidence>
<evidence type="ECO:0000259" key="7">
    <source>
        <dbReference type="Pfam" id="PF00892"/>
    </source>
</evidence>
<reference evidence="8" key="1">
    <citation type="submission" date="2022-11" db="EMBL/GenBank/DDBJ databases">
        <title>Parathalassolutuus dongxingensis gen. nov., sp. nov., a novel member of family Oceanospirillaceae isolated from a coastal shrimp pond in Guangxi, China.</title>
        <authorList>
            <person name="Chen H."/>
        </authorList>
    </citation>
    <scope>NUCLEOTIDE SEQUENCE</scope>
    <source>
        <strain evidence="8">G-43</strain>
    </source>
</reference>
<feature type="transmembrane region" description="Helical" evidence="6">
    <location>
        <begin position="147"/>
        <end position="169"/>
    </location>
</feature>
<gene>
    <name evidence="8" type="ORF">OUO13_16430</name>
</gene>
<proteinExistence type="inferred from homology"/>
<dbReference type="SUPFAM" id="SSF103481">
    <property type="entry name" value="Multidrug resistance efflux transporter EmrE"/>
    <property type="match status" value="2"/>
</dbReference>
<comment type="subcellular location">
    <subcellularLocation>
        <location evidence="1">Membrane</location>
        <topology evidence="1">Multi-pass membrane protein</topology>
    </subcellularLocation>
</comment>
<evidence type="ECO:0000256" key="4">
    <source>
        <dbReference type="ARBA" id="ARBA00022989"/>
    </source>
</evidence>
<feature type="transmembrane region" description="Helical" evidence="6">
    <location>
        <begin position="115"/>
        <end position="135"/>
    </location>
</feature>
<name>A0A9X3ITX4_9GAMM</name>
<dbReference type="InterPro" id="IPR037185">
    <property type="entry name" value="EmrE-like"/>
</dbReference>
<feature type="transmembrane region" description="Helical" evidence="6">
    <location>
        <begin position="241"/>
        <end position="260"/>
    </location>
</feature>
<evidence type="ECO:0000256" key="2">
    <source>
        <dbReference type="ARBA" id="ARBA00007362"/>
    </source>
</evidence>
<dbReference type="AlphaFoldDB" id="A0A9X3ITX4"/>
<dbReference type="InterPro" id="IPR000620">
    <property type="entry name" value="EamA_dom"/>
</dbReference>
<dbReference type="GO" id="GO:0016020">
    <property type="term" value="C:membrane"/>
    <property type="evidence" value="ECO:0007669"/>
    <property type="project" value="UniProtKB-SubCell"/>
</dbReference>
<dbReference type="EMBL" id="JAPNOA010000056">
    <property type="protein sequence ID" value="MCY0966770.1"/>
    <property type="molecule type" value="Genomic_DNA"/>
</dbReference>
<dbReference type="PANTHER" id="PTHR32322">
    <property type="entry name" value="INNER MEMBRANE TRANSPORTER"/>
    <property type="match status" value="1"/>
</dbReference>
<dbReference type="InterPro" id="IPR050638">
    <property type="entry name" value="AA-Vitamin_Transporters"/>
</dbReference>
<organism evidence="8 9">
    <name type="scientific">Parathalassolituus penaei</name>
    <dbReference type="NCBI Taxonomy" id="2997323"/>
    <lineage>
        <taxon>Bacteria</taxon>
        <taxon>Pseudomonadati</taxon>
        <taxon>Pseudomonadota</taxon>
        <taxon>Gammaproteobacteria</taxon>
        <taxon>Oceanospirillales</taxon>
        <taxon>Oceanospirillaceae</taxon>
        <taxon>Parathalassolituus</taxon>
    </lineage>
</organism>
<feature type="transmembrane region" description="Helical" evidence="6">
    <location>
        <begin position="26"/>
        <end position="45"/>
    </location>
</feature>
<keyword evidence="3 6" id="KW-0812">Transmembrane</keyword>
<comment type="similarity">
    <text evidence="2">Belongs to the EamA transporter family.</text>
</comment>
<feature type="domain" description="EamA" evidence="7">
    <location>
        <begin position="2"/>
        <end position="131"/>
    </location>
</feature>
<accession>A0A9X3ITX4</accession>
<keyword evidence="9" id="KW-1185">Reference proteome</keyword>
<feature type="transmembrane region" description="Helical" evidence="6">
    <location>
        <begin position="57"/>
        <end position="76"/>
    </location>
</feature>
<comment type="caution">
    <text evidence="8">The sequence shown here is derived from an EMBL/GenBank/DDBJ whole genome shotgun (WGS) entry which is preliminary data.</text>
</comment>
<evidence type="ECO:0000256" key="3">
    <source>
        <dbReference type="ARBA" id="ARBA00022692"/>
    </source>
</evidence>
<sequence length="286" mass="30504">MAILLASFLWGTTGTAASFAPLASPMAIGAFAMGIGGLLQALLAYRHLWHDWPGLRANPALVLTGALAVAIYPLAFYSSMRFAGVATGTVVTIASAPLLTAVIERLFGNHNPMDRRWFVSLMLGISGILLLAHPGDQEQLPSTDSQHRFGIILGLVAGFTYALYSWIAVRLIQRGVRSQSAMAGLFVPASLILLGSLCLTGNQLFATPTGSAAVWYISLIPMFIGYVLFGYGLRHIDASRATLLTLFEPVVAAFMAVFVVGETITWYGWLGAGLIGVCLLIQTQKA</sequence>
<feature type="transmembrane region" description="Helical" evidence="6">
    <location>
        <begin position="212"/>
        <end position="229"/>
    </location>
</feature>
<dbReference type="PANTHER" id="PTHR32322:SF2">
    <property type="entry name" value="EAMA DOMAIN-CONTAINING PROTEIN"/>
    <property type="match status" value="1"/>
</dbReference>
<protein>
    <submittedName>
        <fullName evidence="8">EamA family transporter</fullName>
    </submittedName>
</protein>
<evidence type="ECO:0000256" key="5">
    <source>
        <dbReference type="ARBA" id="ARBA00023136"/>
    </source>
</evidence>
<dbReference type="RefSeq" id="WP_283174967.1">
    <property type="nucleotide sequence ID" value="NZ_JAPNOA010000056.1"/>
</dbReference>
<dbReference type="Gene3D" id="1.10.3730.20">
    <property type="match status" value="1"/>
</dbReference>
<feature type="domain" description="EamA" evidence="7">
    <location>
        <begin position="149"/>
        <end position="278"/>
    </location>
</feature>
<evidence type="ECO:0000256" key="6">
    <source>
        <dbReference type="SAM" id="Phobius"/>
    </source>
</evidence>
<dbReference type="Pfam" id="PF00892">
    <property type="entry name" value="EamA"/>
    <property type="match status" value="2"/>
</dbReference>
<keyword evidence="5 6" id="KW-0472">Membrane</keyword>
<dbReference type="Proteomes" id="UP001150830">
    <property type="component" value="Unassembled WGS sequence"/>
</dbReference>
<feature type="transmembrane region" description="Helical" evidence="6">
    <location>
        <begin position="181"/>
        <end position="206"/>
    </location>
</feature>
<evidence type="ECO:0000313" key="8">
    <source>
        <dbReference type="EMBL" id="MCY0966770.1"/>
    </source>
</evidence>
<feature type="transmembrane region" description="Helical" evidence="6">
    <location>
        <begin position="266"/>
        <end position="283"/>
    </location>
</feature>
<keyword evidence="4 6" id="KW-1133">Transmembrane helix</keyword>